<dbReference type="AlphaFoldDB" id="A0A8R7VCT5"/>
<keyword evidence="3" id="KW-1185">Reference proteome</keyword>
<proteinExistence type="predicted"/>
<feature type="region of interest" description="Disordered" evidence="1">
    <location>
        <begin position="1"/>
        <end position="25"/>
    </location>
</feature>
<evidence type="ECO:0000256" key="1">
    <source>
        <dbReference type="SAM" id="MobiDB-lite"/>
    </source>
</evidence>
<dbReference type="Gramene" id="TuG1812G0700005480.01.T01">
    <property type="protein sequence ID" value="TuG1812G0700005480.01.T01"/>
    <property type="gene ID" value="TuG1812G0700005480.01"/>
</dbReference>
<name>A0A8R7VCT5_TRIUA</name>
<evidence type="ECO:0000313" key="3">
    <source>
        <dbReference type="Proteomes" id="UP000015106"/>
    </source>
</evidence>
<protein>
    <submittedName>
        <fullName evidence="2">Uncharacterized protein</fullName>
    </submittedName>
</protein>
<organism evidence="2 3">
    <name type="scientific">Triticum urartu</name>
    <name type="common">Red wild einkorn</name>
    <name type="synonym">Crithodium urartu</name>
    <dbReference type="NCBI Taxonomy" id="4572"/>
    <lineage>
        <taxon>Eukaryota</taxon>
        <taxon>Viridiplantae</taxon>
        <taxon>Streptophyta</taxon>
        <taxon>Embryophyta</taxon>
        <taxon>Tracheophyta</taxon>
        <taxon>Spermatophyta</taxon>
        <taxon>Magnoliopsida</taxon>
        <taxon>Liliopsida</taxon>
        <taxon>Poales</taxon>
        <taxon>Poaceae</taxon>
        <taxon>BOP clade</taxon>
        <taxon>Pooideae</taxon>
        <taxon>Triticodae</taxon>
        <taxon>Triticeae</taxon>
        <taxon>Triticinae</taxon>
        <taxon>Triticum</taxon>
    </lineage>
</organism>
<reference evidence="2" key="3">
    <citation type="submission" date="2022-06" db="UniProtKB">
        <authorList>
            <consortium name="EnsemblPlants"/>
        </authorList>
    </citation>
    <scope>IDENTIFICATION</scope>
</reference>
<sequence>MGSRDNRLRPAPTSPSVDPTNKKRINRRSTAHVHIRLDSMFCPCPVHWHCLLIPLLSRRSTVSIASPLEEQMLFITASLLMLTSKPDIYEGTIQGGDGVPLNTCSPWYGQENMLSFSASMTSSCLYLKWQICLFLWWDCSSSEALLFARQERQQLTGGCTEACGGLSRMESSEQRCILHGSLLFLLAKT</sequence>
<dbReference type="EnsemblPlants" id="TuG1812G0700005480.01.T01">
    <property type="protein sequence ID" value="TuG1812G0700005480.01.T01"/>
    <property type="gene ID" value="TuG1812G0700005480.01"/>
</dbReference>
<reference evidence="3" key="1">
    <citation type="journal article" date="2013" name="Nature">
        <title>Draft genome of the wheat A-genome progenitor Triticum urartu.</title>
        <authorList>
            <person name="Ling H.Q."/>
            <person name="Zhao S."/>
            <person name="Liu D."/>
            <person name="Wang J."/>
            <person name="Sun H."/>
            <person name="Zhang C."/>
            <person name="Fan H."/>
            <person name="Li D."/>
            <person name="Dong L."/>
            <person name="Tao Y."/>
            <person name="Gao C."/>
            <person name="Wu H."/>
            <person name="Li Y."/>
            <person name="Cui Y."/>
            <person name="Guo X."/>
            <person name="Zheng S."/>
            <person name="Wang B."/>
            <person name="Yu K."/>
            <person name="Liang Q."/>
            <person name="Yang W."/>
            <person name="Lou X."/>
            <person name="Chen J."/>
            <person name="Feng M."/>
            <person name="Jian J."/>
            <person name="Zhang X."/>
            <person name="Luo G."/>
            <person name="Jiang Y."/>
            <person name="Liu J."/>
            <person name="Wang Z."/>
            <person name="Sha Y."/>
            <person name="Zhang B."/>
            <person name="Wu H."/>
            <person name="Tang D."/>
            <person name="Shen Q."/>
            <person name="Xue P."/>
            <person name="Zou S."/>
            <person name="Wang X."/>
            <person name="Liu X."/>
            <person name="Wang F."/>
            <person name="Yang Y."/>
            <person name="An X."/>
            <person name="Dong Z."/>
            <person name="Zhang K."/>
            <person name="Zhang X."/>
            <person name="Luo M.C."/>
            <person name="Dvorak J."/>
            <person name="Tong Y."/>
            <person name="Wang J."/>
            <person name="Yang H."/>
            <person name="Li Z."/>
            <person name="Wang D."/>
            <person name="Zhang A."/>
            <person name="Wang J."/>
        </authorList>
    </citation>
    <scope>NUCLEOTIDE SEQUENCE</scope>
    <source>
        <strain evidence="3">cv. G1812</strain>
    </source>
</reference>
<reference evidence="2" key="2">
    <citation type="submission" date="2018-03" db="EMBL/GenBank/DDBJ databases">
        <title>The Triticum urartu genome reveals the dynamic nature of wheat genome evolution.</title>
        <authorList>
            <person name="Ling H."/>
            <person name="Ma B."/>
            <person name="Shi X."/>
            <person name="Liu H."/>
            <person name="Dong L."/>
            <person name="Sun H."/>
            <person name="Cao Y."/>
            <person name="Gao Q."/>
            <person name="Zheng S."/>
            <person name="Li Y."/>
            <person name="Yu Y."/>
            <person name="Du H."/>
            <person name="Qi M."/>
            <person name="Li Y."/>
            <person name="Yu H."/>
            <person name="Cui Y."/>
            <person name="Wang N."/>
            <person name="Chen C."/>
            <person name="Wu H."/>
            <person name="Zhao Y."/>
            <person name="Zhang J."/>
            <person name="Li Y."/>
            <person name="Zhou W."/>
            <person name="Zhang B."/>
            <person name="Hu W."/>
            <person name="Eijk M."/>
            <person name="Tang J."/>
            <person name="Witsenboer H."/>
            <person name="Zhao S."/>
            <person name="Li Z."/>
            <person name="Zhang A."/>
            <person name="Wang D."/>
            <person name="Liang C."/>
        </authorList>
    </citation>
    <scope>NUCLEOTIDE SEQUENCE [LARGE SCALE GENOMIC DNA]</scope>
    <source>
        <strain evidence="2">cv. G1812</strain>
    </source>
</reference>
<dbReference type="Proteomes" id="UP000015106">
    <property type="component" value="Chromosome 7"/>
</dbReference>
<accession>A0A8R7VCT5</accession>
<evidence type="ECO:0000313" key="2">
    <source>
        <dbReference type="EnsemblPlants" id="TuG1812G0700005480.01.T01"/>
    </source>
</evidence>